<keyword evidence="7 8" id="KW-0472">Membrane</keyword>
<name>A0A0M6WL36_9FIRM</name>
<evidence type="ECO:0000256" key="8">
    <source>
        <dbReference type="SAM" id="Phobius"/>
    </source>
</evidence>
<evidence type="ECO:0000313" key="9">
    <source>
        <dbReference type="EMBL" id="CRL36586.1"/>
    </source>
</evidence>
<dbReference type="InterPro" id="IPR006741">
    <property type="entry name" value="AgrB"/>
</dbReference>
<reference evidence="10" key="1">
    <citation type="submission" date="2015-05" db="EMBL/GenBank/DDBJ databases">
        <authorList>
            <consortium name="Pathogen Informatics"/>
        </authorList>
    </citation>
    <scope>NUCLEOTIDE SEQUENCE [LARGE SCALE GENOMIC DNA]</scope>
    <source>
        <strain evidence="10">M72</strain>
    </source>
</reference>
<accession>A0A0M6WL36</accession>
<feature type="transmembrane region" description="Helical" evidence="8">
    <location>
        <begin position="66"/>
        <end position="85"/>
    </location>
</feature>
<evidence type="ECO:0000313" key="10">
    <source>
        <dbReference type="Proteomes" id="UP000049979"/>
    </source>
</evidence>
<protein>
    <recommendedName>
        <fullName evidence="11">Membrane protein putatively involved in post-translational modification of the autoinducing quorum-sensing peptide</fullName>
    </recommendedName>
</protein>
<sequence>MVIFVCAWYFKMLIPMLIWCVMFLMLRNYIGGYHAKTHFRCILYSSVYGVIAMYGIIWLAVVHLTVKLIVCGGLLLINIFTGPVIHDENLKGYKRNYCKIGVGVLAGGVVCAVFLNLGNTKLGNAVFMGIISAEFLYGIDLLINGKKIKLYNEMN</sequence>
<dbReference type="EMBL" id="CVRR01000013">
    <property type="protein sequence ID" value="CRL36586.1"/>
    <property type="molecule type" value="Genomic_DNA"/>
</dbReference>
<evidence type="ECO:0008006" key="11">
    <source>
        <dbReference type="Google" id="ProtNLM"/>
    </source>
</evidence>
<evidence type="ECO:0000256" key="4">
    <source>
        <dbReference type="ARBA" id="ARBA00022692"/>
    </source>
</evidence>
<feature type="transmembrane region" description="Helical" evidence="8">
    <location>
        <begin position="42"/>
        <end position="60"/>
    </location>
</feature>
<proteinExistence type="predicted"/>
<evidence type="ECO:0000256" key="7">
    <source>
        <dbReference type="ARBA" id="ARBA00023136"/>
    </source>
</evidence>
<dbReference type="AlphaFoldDB" id="A0A0M6WL36"/>
<dbReference type="GO" id="GO:0008233">
    <property type="term" value="F:peptidase activity"/>
    <property type="evidence" value="ECO:0007669"/>
    <property type="project" value="UniProtKB-KW"/>
</dbReference>
<feature type="transmembrane region" description="Helical" evidence="8">
    <location>
        <begin position="97"/>
        <end position="117"/>
    </location>
</feature>
<evidence type="ECO:0000256" key="6">
    <source>
        <dbReference type="ARBA" id="ARBA00022989"/>
    </source>
</evidence>
<dbReference type="GO" id="GO:0009372">
    <property type="term" value="P:quorum sensing"/>
    <property type="evidence" value="ECO:0007669"/>
    <property type="project" value="UniProtKB-KW"/>
</dbReference>
<dbReference type="GO" id="GO:0006508">
    <property type="term" value="P:proteolysis"/>
    <property type="evidence" value="ECO:0007669"/>
    <property type="project" value="UniProtKB-KW"/>
</dbReference>
<gene>
    <name evidence="9" type="ORF">M72_26611</name>
</gene>
<dbReference type="Pfam" id="PF04647">
    <property type="entry name" value="AgrB"/>
    <property type="match status" value="1"/>
</dbReference>
<dbReference type="Proteomes" id="UP000049979">
    <property type="component" value="Unassembled WGS sequence"/>
</dbReference>
<keyword evidence="10" id="KW-1185">Reference proteome</keyword>
<keyword evidence="6 8" id="KW-1133">Transmembrane helix</keyword>
<keyword evidence="5" id="KW-0378">Hydrolase</keyword>
<evidence type="ECO:0000256" key="2">
    <source>
        <dbReference type="ARBA" id="ARBA00022654"/>
    </source>
</evidence>
<keyword evidence="3" id="KW-0645">Protease</keyword>
<keyword evidence="1" id="KW-1003">Cell membrane</keyword>
<evidence type="ECO:0000256" key="3">
    <source>
        <dbReference type="ARBA" id="ARBA00022670"/>
    </source>
</evidence>
<dbReference type="GO" id="GO:0016020">
    <property type="term" value="C:membrane"/>
    <property type="evidence" value="ECO:0007669"/>
    <property type="project" value="InterPro"/>
</dbReference>
<feature type="transmembrane region" description="Helical" evidence="8">
    <location>
        <begin position="123"/>
        <end position="143"/>
    </location>
</feature>
<feature type="transmembrane region" description="Helical" evidence="8">
    <location>
        <begin position="12"/>
        <end position="30"/>
    </location>
</feature>
<evidence type="ECO:0000256" key="1">
    <source>
        <dbReference type="ARBA" id="ARBA00022475"/>
    </source>
</evidence>
<keyword evidence="2" id="KW-0673">Quorum sensing</keyword>
<organism evidence="9 10">
    <name type="scientific">Roseburia faecis</name>
    <dbReference type="NCBI Taxonomy" id="301302"/>
    <lineage>
        <taxon>Bacteria</taxon>
        <taxon>Bacillati</taxon>
        <taxon>Bacillota</taxon>
        <taxon>Clostridia</taxon>
        <taxon>Lachnospirales</taxon>
        <taxon>Lachnospiraceae</taxon>
        <taxon>Roseburia</taxon>
    </lineage>
</organism>
<evidence type="ECO:0000256" key="5">
    <source>
        <dbReference type="ARBA" id="ARBA00022801"/>
    </source>
</evidence>
<keyword evidence="4 8" id="KW-0812">Transmembrane</keyword>